<accession>A0A1V4IU87</accession>
<dbReference type="GO" id="GO:0008999">
    <property type="term" value="F:protein-N-terminal-alanine acetyltransferase activity"/>
    <property type="evidence" value="ECO:0007669"/>
    <property type="project" value="UniProtKB-EC"/>
</dbReference>
<name>A0A1V4IU87_9CLOT</name>
<dbReference type="STRING" id="1450648.CLORY_12500"/>
<evidence type="ECO:0000313" key="6">
    <source>
        <dbReference type="EMBL" id="OPJ63463.1"/>
    </source>
</evidence>
<evidence type="ECO:0000259" key="5">
    <source>
        <dbReference type="PROSITE" id="PS51186"/>
    </source>
</evidence>
<dbReference type="EMBL" id="MZGV01000009">
    <property type="protein sequence ID" value="OPJ63463.1"/>
    <property type="molecule type" value="Genomic_DNA"/>
</dbReference>
<dbReference type="RefSeq" id="WP_079422661.1">
    <property type="nucleotide sequence ID" value="NZ_MZGV01000009.1"/>
</dbReference>
<proteinExistence type="inferred from homology"/>
<sequence>MDTVEILPINSKHLDGVLAISKLSFATSWSRESFESELTNQHATYFVAVVDGFVAAFGGMWIIVDEAHITNIAVHPEFRSCHIGTKILSALIDKCKMSGIAGMTLEVRTSNYIAQKLYSNFGFQVEGVRKAYYADNKEDALIMWKRDF</sequence>
<comment type="caution">
    <text evidence="6">The sequence shown here is derived from an EMBL/GenBank/DDBJ whole genome shotgun (WGS) entry which is preliminary data.</text>
</comment>
<dbReference type="PANTHER" id="PTHR42919">
    <property type="entry name" value="N-ALPHA-ACETYLTRANSFERASE"/>
    <property type="match status" value="1"/>
</dbReference>
<dbReference type="Proteomes" id="UP000190080">
    <property type="component" value="Unassembled WGS sequence"/>
</dbReference>
<dbReference type="Gene3D" id="3.40.630.30">
    <property type="match status" value="1"/>
</dbReference>
<dbReference type="InterPro" id="IPR051556">
    <property type="entry name" value="N-term/lysine_N-AcTrnsfr"/>
</dbReference>
<dbReference type="OrthoDB" id="9794566at2"/>
<keyword evidence="3" id="KW-0963">Cytoplasm</keyword>
<evidence type="ECO:0000256" key="3">
    <source>
        <dbReference type="RuleBase" id="RU363094"/>
    </source>
</evidence>
<dbReference type="InterPro" id="IPR000182">
    <property type="entry name" value="GNAT_dom"/>
</dbReference>
<dbReference type="SUPFAM" id="SSF55729">
    <property type="entry name" value="Acyl-CoA N-acyltransferases (Nat)"/>
    <property type="match status" value="1"/>
</dbReference>
<comment type="function">
    <text evidence="3">Acetylates the N-terminal alanine of ribosomal protein bS18.</text>
</comment>
<keyword evidence="1 6" id="KW-0808">Transferase</keyword>
<dbReference type="PANTHER" id="PTHR42919:SF8">
    <property type="entry name" value="N-ALPHA-ACETYLTRANSFERASE 50"/>
    <property type="match status" value="1"/>
</dbReference>
<reference evidence="6 7" key="1">
    <citation type="submission" date="2017-03" db="EMBL/GenBank/DDBJ databases">
        <title>Genome sequence of Clostridium oryzae DSM 28571.</title>
        <authorList>
            <person name="Poehlein A."/>
            <person name="Daniel R."/>
        </authorList>
    </citation>
    <scope>NUCLEOTIDE SEQUENCE [LARGE SCALE GENOMIC DNA]</scope>
    <source>
        <strain evidence="6 7">DSM 28571</strain>
    </source>
</reference>
<evidence type="ECO:0000256" key="4">
    <source>
        <dbReference type="SAM" id="Phobius"/>
    </source>
</evidence>
<dbReference type="PROSITE" id="PS51186">
    <property type="entry name" value="GNAT"/>
    <property type="match status" value="1"/>
</dbReference>
<evidence type="ECO:0000256" key="2">
    <source>
        <dbReference type="ARBA" id="ARBA00023315"/>
    </source>
</evidence>
<gene>
    <name evidence="6" type="ORF">CLORY_12500</name>
</gene>
<comment type="catalytic activity">
    <reaction evidence="3">
        <text>N-terminal L-alanyl-[ribosomal protein bS18] + acetyl-CoA = N-terminal N(alpha)-acetyl-L-alanyl-[ribosomal protein bS18] + CoA + H(+)</text>
        <dbReference type="Rhea" id="RHEA:43756"/>
        <dbReference type="Rhea" id="RHEA-COMP:10676"/>
        <dbReference type="Rhea" id="RHEA-COMP:10677"/>
        <dbReference type="ChEBI" id="CHEBI:15378"/>
        <dbReference type="ChEBI" id="CHEBI:57287"/>
        <dbReference type="ChEBI" id="CHEBI:57288"/>
        <dbReference type="ChEBI" id="CHEBI:64718"/>
        <dbReference type="ChEBI" id="CHEBI:83683"/>
        <dbReference type="EC" id="2.3.1.266"/>
    </reaction>
</comment>
<dbReference type="InterPro" id="IPR016181">
    <property type="entry name" value="Acyl_CoA_acyltransferase"/>
</dbReference>
<comment type="subcellular location">
    <subcellularLocation>
        <location evidence="3">Cytoplasm</location>
    </subcellularLocation>
</comment>
<dbReference type="NCBIfam" id="TIGR01575">
    <property type="entry name" value="rimI"/>
    <property type="match status" value="1"/>
</dbReference>
<dbReference type="AlphaFoldDB" id="A0A1V4IU87"/>
<keyword evidence="2" id="KW-0012">Acyltransferase</keyword>
<keyword evidence="4" id="KW-0812">Transmembrane</keyword>
<evidence type="ECO:0000256" key="1">
    <source>
        <dbReference type="ARBA" id="ARBA00022679"/>
    </source>
</evidence>
<comment type="similarity">
    <text evidence="3">Belongs to the acetyltransferase family. RimI subfamily.</text>
</comment>
<dbReference type="EC" id="2.3.1.266" evidence="3"/>
<dbReference type="Pfam" id="PF00583">
    <property type="entry name" value="Acetyltransf_1"/>
    <property type="match status" value="1"/>
</dbReference>
<dbReference type="InterPro" id="IPR006464">
    <property type="entry name" value="AcTrfase_RimI/Ard1"/>
</dbReference>
<protein>
    <recommendedName>
        <fullName evidence="3">[Ribosomal protein bS18]-alanine N-acetyltransferase</fullName>
        <ecNumber evidence="3">2.3.1.266</ecNumber>
    </recommendedName>
</protein>
<organism evidence="6 7">
    <name type="scientific">Clostridium oryzae</name>
    <dbReference type="NCBI Taxonomy" id="1450648"/>
    <lineage>
        <taxon>Bacteria</taxon>
        <taxon>Bacillati</taxon>
        <taxon>Bacillota</taxon>
        <taxon>Clostridia</taxon>
        <taxon>Eubacteriales</taxon>
        <taxon>Clostridiaceae</taxon>
        <taxon>Clostridium</taxon>
    </lineage>
</organism>
<feature type="domain" description="N-acetyltransferase" evidence="5">
    <location>
        <begin position="4"/>
        <end position="148"/>
    </location>
</feature>
<evidence type="ECO:0000313" key="7">
    <source>
        <dbReference type="Proteomes" id="UP000190080"/>
    </source>
</evidence>
<keyword evidence="4" id="KW-0472">Membrane</keyword>
<dbReference type="GO" id="GO:0005737">
    <property type="term" value="C:cytoplasm"/>
    <property type="evidence" value="ECO:0007669"/>
    <property type="project" value="UniProtKB-SubCell"/>
</dbReference>
<keyword evidence="7" id="KW-1185">Reference proteome</keyword>
<feature type="transmembrane region" description="Helical" evidence="4">
    <location>
        <begin position="43"/>
        <end position="64"/>
    </location>
</feature>
<keyword evidence="4" id="KW-1133">Transmembrane helix</keyword>
<dbReference type="CDD" id="cd04301">
    <property type="entry name" value="NAT_SF"/>
    <property type="match status" value="1"/>
</dbReference>